<accession>A0A7X0RW87</accession>
<reference evidence="7 8" key="1">
    <citation type="submission" date="2020-08" db="EMBL/GenBank/DDBJ databases">
        <title>Cohnella phylogeny.</title>
        <authorList>
            <person name="Dunlap C."/>
        </authorList>
    </citation>
    <scope>NUCLEOTIDE SEQUENCE [LARGE SCALE GENOMIC DNA]</scope>
    <source>
        <strain evidence="7 8">DSM 28246</strain>
    </source>
</reference>
<dbReference type="RefSeq" id="WP_185672611.1">
    <property type="nucleotide sequence ID" value="NZ_JACJVP010000053.1"/>
</dbReference>
<dbReference type="InterPro" id="IPR019457">
    <property type="entry name" value="CdaS_N"/>
</dbReference>
<dbReference type="InterPro" id="IPR050338">
    <property type="entry name" value="DisA"/>
</dbReference>
<dbReference type="Pfam" id="PF02457">
    <property type="entry name" value="DAC"/>
    <property type="match status" value="1"/>
</dbReference>
<evidence type="ECO:0000256" key="1">
    <source>
        <dbReference type="ARBA" id="ARBA00000877"/>
    </source>
</evidence>
<gene>
    <name evidence="7" type="ORF">H7C19_29125</name>
</gene>
<dbReference type="InterPro" id="IPR003390">
    <property type="entry name" value="DNA_integrity_scan_DisA_N"/>
</dbReference>
<evidence type="ECO:0000256" key="5">
    <source>
        <dbReference type="ARBA" id="ARBA00022840"/>
    </source>
</evidence>
<comment type="caution">
    <text evidence="7">The sequence shown here is derived from an EMBL/GenBank/DDBJ whole genome shotgun (WGS) entry which is preliminary data.</text>
</comment>
<keyword evidence="4" id="KW-0547">Nucleotide-binding</keyword>
<dbReference type="Proteomes" id="UP000547209">
    <property type="component" value="Unassembled WGS sequence"/>
</dbReference>
<dbReference type="PANTHER" id="PTHR34185:SF2">
    <property type="entry name" value="CYCLIC DI-AMP SYNTHASE CDAS"/>
    <property type="match status" value="1"/>
</dbReference>
<keyword evidence="5" id="KW-0067">ATP-binding</keyword>
<name>A0A7X0RW87_9BACL</name>
<dbReference type="PANTHER" id="PTHR34185">
    <property type="entry name" value="DIADENYLATE CYCLASE"/>
    <property type="match status" value="1"/>
</dbReference>
<evidence type="ECO:0000256" key="2">
    <source>
        <dbReference type="ARBA" id="ARBA00022679"/>
    </source>
</evidence>
<dbReference type="EMBL" id="JACJVP010000053">
    <property type="protein sequence ID" value="MBB6674750.1"/>
    <property type="molecule type" value="Genomic_DNA"/>
</dbReference>
<dbReference type="InterPro" id="IPR053472">
    <property type="entry name" value="DAC_CdaS-like"/>
</dbReference>
<keyword evidence="2" id="KW-0808">Transferase</keyword>
<dbReference type="GO" id="GO:0005524">
    <property type="term" value="F:ATP binding"/>
    <property type="evidence" value="ECO:0007669"/>
    <property type="project" value="UniProtKB-KW"/>
</dbReference>
<dbReference type="SUPFAM" id="SSF143597">
    <property type="entry name" value="YojJ-like"/>
    <property type="match status" value="1"/>
</dbReference>
<evidence type="ECO:0000256" key="4">
    <source>
        <dbReference type="ARBA" id="ARBA00022741"/>
    </source>
</evidence>
<dbReference type="PROSITE" id="PS51794">
    <property type="entry name" value="DAC"/>
    <property type="match status" value="1"/>
</dbReference>
<dbReference type="Gene3D" id="3.40.1700.10">
    <property type="entry name" value="DNA integrity scanning protein, DisA, N-terminal domain"/>
    <property type="match status" value="1"/>
</dbReference>
<keyword evidence="8" id="KW-1185">Reference proteome</keyword>
<dbReference type="GO" id="GO:0004016">
    <property type="term" value="F:adenylate cyclase activity"/>
    <property type="evidence" value="ECO:0007669"/>
    <property type="project" value="TreeGrafter"/>
</dbReference>
<keyword evidence="3" id="KW-0548">Nucleotidyltransferase</keyword>
<dbReference type="GO" id="GO:0106408">
    <property type="term" value="F:diadenylate cyclase activity"/>
    <property type="evidence" value="ECO:0007669"/>
    <property type="project" value="UniProtKB-EC"/>
</dbReference>
<dbReference type="Gene3D" id="1.10.287.770">
    <property type="entry name" value="YojJ-like"/>
    <property type="match status" value="1"/>
</dbReference>
<protein>
    <submittedName>
        <fullName evidence="7">DNA integrity scanning protein DisA nucleotide-binding domain protein</fullName>
    </submittedName>
</protein>
<evidence type="ECO:0000256" key="3">
    <source>
        <dbReference type="ARBA" id="ARBA00022695"/>
    </source>
</evidence>
<evidence type="ECO:0000259" key="6">
    <source>
        <dbReference type="PROSITE" id="PS51794"/>
    </source>
</evidence>
<dbReference type="Pfam" id="PF10372">
    <property type="entry name" value="CdaS_N"/>
    <property type="match status" value="1"/>
</dbReference>
<feature type="domain" description="DAC" evidence="6">
    <location>
        <begin position="48"/>
        <end position="206"/>
    </location>
</feature>
<dbReference type="NCBIfam" id="NF038328">
    <property type="entry name" value="c-di-AMP_CdaS"/>
    <property type="match status" value="1"/>
</dbReference>
<proteinExistence type="predicted"/>
<comment type="catalytic activity">
    <reaction evidence="1">
        <text>2 ATP = 3',3'-c-di-AMP + 2 diphosphate</text>
        <dbReference type="Rhea" id="RHEA:35655"/>
        <dbReference type="ChEBI" id="CHEBI:30616"/>
        <dbReference type="ChEBI" id="CHEBI:33019"/>
        <dbReference type="ChEBI" id="CHEBI:71500"/>
        <dbReference type="EC" id="2.7.7.85"/>
    </reaction>
</comment>
<evidence type="ECO:0000313" key="8">
    <source>
        <dbReference type="Proteomes" id="UP000547209"/>
    </source>
</evidence>
<sequence>MAWNGQNDDCDFSPMKEMIKTSLTELAAELQESIGRIDSEGQCLLNRFEQLGRRFQRVQSVAGSFYLNCYLSPFTERYNELSLSLRHLSVRKIGALIVVQRDDPLADYLHNGIPVGASVSHLLLESLFHPGSPLHDGAVLVQGNAIVSAANVLPLSAMQAHQKMGTRHRAAVGLSERSDAIVLVVSEETGAASFAANGHLYPVLLH</sequence>
<organism evidence="7 8">
    <name type="scientific">Cohnella nanjingensis</name>
    <dbReference type="NCBI Taxonomy" id="1387779"/>
    <lineage>
        <taxon>Bacteria</taxon>
        <taxon>Bacillati</taxon>
        <taxon>Bacillota</taxon>
        <taxon>Bacilli</taxon>
        <taxon>Bacillales</taxon>
        <taxon>Paenibacillaceae</taxon>
        <taxon>Cohnella</taxon>
    </lineage>
</organism>
<evidence type="ECO:0000313" key="7">
    <source>
        <dbReference type="EMBL" id="MBB6674750.1"/>
    </source>
</evidence>
<dbReference type="AlphaFoldDB" id="A0A7X0RW87"/>
<dbReference type="InterPro" id="IPR036888">
    <property type="entry name" value="DNA_integrity_DisA_N_sf"/>
</dbReference>